<dbReference type="RefSeq" id="WP_220644330.1">
    <property type="nucleotide sequence ID" value="NZ_CP080647.1"/>
</dbReference>
<proteinExistence type="predicted"/>
<name>A0ABX8XIC1_9ACTN</name>
<evidence type="ECO:0000313" key="2">
    <source>
        <dbReference type="Proteomes" id="UP000827138"/>
    </source>
</evidence>
<accession>A0ABX8XIC1</accession>
<gene>
    <name evidence="1" type="ORF">K1J60_00300</name>
</gene>
<organism evidence="1 2">
    <name type="scientific">Streptomyces akebiae</name>
    <dbReference type="NCBI Taxonomy" id="2865673"/>
    <lineage>
        <taxon>Bacteria</taxon>
        <taxon>Bacillati</taxon>
        <taxon>Actinomycetota</taxon>
        <taxon>Actinomycetes</taxon>
        <taxon>Kitasatosporales</taxon>
        <taxon>Streptomycetaceae</taxon>
        <taxon>Streptomyces</taxon>
    </lineage>
</organism>
<dbReference type="Proteomes" id="UP000827138">
    <property type="component" value="Chromosome"/>
</dbReference>
<sequence>MRSHKLGSAARRALSDAREAVGPTPFQVLIRVKGEPDEEQRRQIADAGARVGMAAGDVLTATVAPGDLGRLTEVDCVDYVELSEPLHPETGTRPQKP</sequence>
<reference evidence="1 2" key="1">
    <citation type="submission" date="2021-08" db="EMBL/GenBank/DDBJ databases">
        <authorList>
            <person name="Ping M."/>
        </authorList>
    </citation>
    <scope>NUCLEOTIDE SEQUENCE [LARGE SCALE GENOMIC DNA]</scope>
    <source>
        <strain evidence="1 2">MG28</strain>
    </source>
</reference>
<evidence type="ECO:0000313" key="1">
    <source>
        <dbReference type="EMBL" id="QYX75156.1"/>
    </source>
</evidence>
<dbReference type="EMBL" id="CP080647">
    <property type="protein sequence ID" value="QYX75156.1"/>
    <property type="molecule type" value="Genomic_DNA"/>
</dbReference>
<keyword evidence="2" id="KW-1185">Reference proteome</keyword>
<protein>
    <submittedName>
        <fullName evidence="1">Uncharacterized protein</fullName>
    </submittedName>
</protein>